<keyword evidence="3" id="KW-0813">Transport</keyword>
<dbReference type="PROSITE" id="PS01037">
    <property type="entry name" value="SBP_BACTERIAL_1"/>
    <property type="match status" value="1"/>
</dbReference>
<proteinExistence type="inferred from homology"/>
<dbReference type="GO" id="GO:0055085">
    <property type="term" value="P:transmembrane transport"/>
    <property type="evidence" value="ECO:0007669"/>
    <property type="project" value="InterPro"/>
</dbReference>
<evidence type="ECO:0000256" key="5">
    <source>
        <dbReference type="ARBA" id="ARBA00022764"/>
    </source>
</evidence>
<accession>A0A5A5TIF2</accession>
<organism evidence="6 7">
    <name type="scientific">Dictyobacter arantiisoli</name>
    <dbReference type="NCBI Taxonomy" id="2014874"/>
    <lineage>
        <taxon>Bacteria</taxon>
        <taxon>Bacillati</taxon>
        <taxon>Chloroflexota</taxon>
        <taxon>Ktedonobacteria</taxon>
        <taxon>Ktedonobacterales</taxon>
        <taxon>Dictyobacteraceae</taxon>
        <taxon>Dictyobacter</taxon>
    </lineage>
</organism>
<keyword evidence="5" id="KW-0574">Periplasm</keyword>
<dbReference type="GO" id="GO:0030313">
    <property type="term" value="C:cell envelope"/>
    <property type="evidence" value="ECO:0007669"/>
    <property type="project" value="UniProtKB-SubCell"/>
</dbReference>
<dbReference type="AlphaFoldDB" id="A0A5A5TIF2"/>
<evidence type="ECO:0000256" key="3">
    <source>
        <dbReference type="ARBA" id="ARBA00022448"/>
    </source>
</evidence>
<keyword evidence="7" id="KW-1185">Reference proteome</keyword>
<evidence type="ECO:0000256" key="2">
    <source>
        <dbReference type="ARBA" id="ARBA00008520"/>
    </source>
</evidence>
<dbReference type="PANTHER" id="PTHR43649">
    <property type="entry name" value="ARABINOSE-BINDING PROTEIN-RELATED"/>
    <property type="match status" value="1"/>
</dbReference>
<dbReference type="Proteomes" id="UP000322530">
    <property type="component" value="Unassembled WGS sequence"/>
</dbReference>
<comment type="similarity">
    <text evidence="2">Belongs to the bacterial solute-binding protein 1 family.</text>
</comment>
<evidence type="ECO:0000256" key="1">
    <source>
        <dbReference type="ARBA" id="ARBA00004196"/>
    </source>
</evidence>
<reference evidence="6 7" key="1">
    <citation type="submission" date="2019-01" db="EMBL/GenBank/DDBJ databases">
        <title>Draft genome sequence of Dictyobacter sp. Uno17.</title>
        <authorList>
            <person name="Wang C.M."/>
            <person name="Zheng Y."/>
            <person name="Sakai Y."/>
            <person name="Abe K."/>
            <person name="Yokota A."/>
            <person name="Yabe S."/>
        </authorList>
    </citation>
    <scope>NUCLEOTIDE SEQUENCE [LARGE SCALE GENOMIC DNA]</scope>
    <source>
        <strain evidence="6 7">Uno17</strain>
    </source>
</reference>
<dbReference type="Pfam" id="PF13416">
    <property type="entry name" value="SBP_bac_8"/>
    <property type="match status" value="1"/>
</dbReference>
<comment type="subcellular location">
    <subcellularLocation>
        <location evidence="1">Cell envelope</location>
    </subcellularLocation>
</comment>
<evidence type="ECO:0000256" key="4">
    <source>
        <dbReference type="ARBA" id="ARBA00022729"/>
    </source>
</evidence>
<dbReference type="InterPro" id="IPR006061">
    <property type="entry name" value="SBP_1_CS"/>
</dbReference>
<evidence type="ECO:0000313" key="6">
    <source>
        <dbReference type="EMBL" id="GCF10833.1"/>
    </source>
</evidence>
<dbReference type="InterPro" id="IPR050490">
    <property type="entry name" value="Bact_solute-bd_prot1"/>
</dbReference>
<name>A0A5A5TIF2_9CHLR</name>
<comment type="caution">
    <text evidence="6">The sequence shown here is derived from an EMBL/GenBank/DDBJ whole genome shotgun (WGS) entry which is preliminary data.</text>
</comment>
<evidence type="ECO:0000313" key="7">
    <source>
        <dbReference type="Proteomes" id="UP000322530"/>
    </source>
</evidence>
<dbReference type="SUPFAM" id="SSF53850">
    <property type="entry name" value="Periplasmic binding protein-like II"/>
    <property type="match status" value="1"/>
</dbReference>
<gene>
    <name evidence="6" type="ORF">KDI_43970</name>
</gene>
<dbReference type="InterPro" id="IPR006059">
    <property type="entry name" value="SBP"/>
</dbReference>
<dbReference type="PANTHER" id="PTHR43649:SF31">
    <property type="entry name" value="SN-GLYCEROL-3-PHOSPHATE-BINDING PERIPLASMIC PROTEIN UGPB"/>
    <property type="match status" value="1"/>
</dbReference>
<sequence>MNFWEALDTGANKTTLASLVKQYTNAHKNVKINVQSYDSSTLGEQLNTATAAKQAPAIVQVNDSWFTLYQESGGIVPLKPYITGKNGLSQSDLSDFYAPLLKDGQVDGEQYALPFNKSDEVLYYNATLLKKNNMQPPTTLTDFVTDIKKLTKSDGSQWGLSMTPSTDEWATIFKDLGGKNFLSSDSRSTLFDQGSDAQYAQQALDLFAPLAKTGAVHVTTGYSWQNDFTSQKAAFALGTSASYPFLKAHGGSTFDFNEVAFPGGPAGQFTALYGNNLALFSGVSVDTRNAAWDFMKFLTSTASSISFVPQTGNLPIRQSAYNSQSLQHYYAQNPASKVGLAQIPHTYVASAAFVWYPCSEDITSSYISVLNGHSMAAATVQNMAELCKGDMS</sequence>
<keyword evidence="4" id="KW-0732">Signal</keyword>
<protein>
    <submittedName>
        <fullName evidence="6">ABC transporter substrate-binding protein</fullName>
    </submittedName>
</protein>
<dbReference type="Gene3D" id="3.40.190.10">
    <property type="entry name" value="Periplasmic binding protein-like II"/>
    <property type="match status" value="1"/>
</dbReference>
<dbReference type="EMBL" id="BIXY01000084">
    <property type="protein sequence ID" value="GCF10833.1"/>
    <property type="molecule type" value="Genomic_DNA"/>
</dbReference>